<dbReference type="InterPro" id="IPR012938">
    <property type="entry name" value="Glc/Sorbosone_DH"/>
</dbReference>
<dbReference type="PANTHER" id="PTHR19328:SF75">
    <property type="entry name" value="ALDOSE SUGAR DEHYDROGENASE YLII"/>
    <property type="match status" value="1"/>
</dbReference>
<dbReference type="Pfam" id="PF07995">
    <property type="entry name" value="GSDH"/>
    <property type="match status" value="1"/>
</dbReference>
<keyword evidence="1" id="KW-0732">Signal</keyword>
<gene>
    <name evidence="4" type="primary">yliI_3</name>
    <name evidence="4" type="ORF">K227x_31120</name>
</gene>
<dbReference type="EC" id="1.1.5.-" evidence="4"/>
<feature type="domain" description="3-keto-alpha-glucoside-1,2-lyase/3-keto-2-hydroxy-glucal hydratase" evidence="2">
    <location>
        <begin position="51"/>
        <end position="251"/>
    </location>
</feature>
<dbReference type="InterPro" id="IPR011042">
    <property type="entry name" value="6-blade_b-propeller_TolB-like"/>
</dbReference>
<dbReference type="GO" id="GO:0016787">
    <property type="term" value="F:hydrolase activity"/>
    <property type="evidence" value="ECO:0007669"/>
    <property type="project" value="InterPro"/>
</dbReference>
<dbReference type="InterPro" id="IPR010496">
    <property type="entry name" value="AL/BT2_dom"/>
</dbReference>
<reference evidence="4 5" key="1">
    <citation type="submission" date="2019-02" db="EMBL/GenBank/DDBJ databases">
        <title>Deep-cultivation of Planctomycetes and their phenomic and genomic characterization uncovers novel biology.</title>
        <authorList>
            <person name="Wiegand S."/>
            <person name="Jogler M."/>
            <person name="Boedeker C."/>
            <person name="Pinto D."/>
            <person name="Vollmers J."/>
            <person name="Rivas-Marin E."/>
            <person name="Kohn T."/>
            <person name="Peeters S.H."/>
            <person name="Heuer A."/>
            <person name="Rast P."/>
            <person name="Oberbeckmann S."/>
            <person name="Bunk B."/>
            <person name="Jeske O."/>
            <person name="Meyerdierks A."/>
            <person name="Storesund J.E."/>
            <person name="Kallscheuer N."/>
            <person name="Luecker S."/>
            <person name="Lage O.M."/>
            <person name="Pohl T."/>
            <person name="Merkel B.J."/>
            <person name="Hornburger P."/>
            <person name="Mueller R.-W."/>
            <person name="Bruemmer F."/>
            <person name="Labrenz M."/>
            <person name="Spormann A.M."/>
            <person name="Op den Camp H."/>
            <person name="Overmann J."/>
            <person name="Amann R."/>
            <person name="Jetten M.S.M."/>
            <person name="Mascher T."/>
            <person name="Medema M.H."/>
            <person name="Devos D.P."/>
            <person name="Kaster A.-K."/>
            <person name="Ovreas L."/>
            <person name="Rohde M."/>
            <person name="Galperin M.Y."/>
            <person name="Jogler C."/>
        </authorList>
    </citation>
    <scope>NUCLEOTIDE SEQUENCE [LARGE SCALE GENOMIC DNA]</scope>
    <source>
        <strain evidence="4 5">K22_7</strain>
    </source>
</reference>
<organism evidence="4 5">
    <name type="scientific">Rubripirellula lacrimiformis</name>
    <dbReference type="NCBI Taxonomy" id="1930273"/>
    <lineage>
        <taxon>Bacteria</taxon>
        <taxon>Pseudomonadati</taxon>
        <taxon>Planctomycetota</taxon>
        <taxon>Planctomycetia</taxon>
        <taxon>Pirellulales</taxon>
        <taxon>Pirellulaceae</taxon>
        <taxon>Rubripirellula</taxon>
    </lineage>
</organism>
<keyword evidence="4" id="KW-0560">Oxidoreductase</keyword>
<keyword evidence="5" id="KW-1185">Reference proteome</keyword>
<dbReference type="AlphaFoldDB" id="A0A517NCE1"/>
<feature type="domain" description="Glucose/Sorbosone dehydrogenase" evidence="3">
    <location>
        <begin position="348"/>
        <end position="640"/>
    </location>
</feature>
<dbReference type="Proteomes" id="UP000318538">
    <property type="component" value="Chromosome"/>
</dbReference>
<evidence type="ECO:0000313" key="4">
    <source>
        <dbReference type="EMBL" id="QDT04718.1"/>
    </source>
</evidence>
<dbReference type="EMBL" id="CP036525">
    <property type="protein sequence ID" value="QDT04718.1"/>
    <property type="molecule type" value="Genomic_DNA"/>
</dbReference>
<dbReference type="RefSeq" id="WP_218934011.1">
    <property type="nucleotide sequence ID" value="NZ_CP036525.1"/>
</dbReference>
<evidence type="ECO:0000256" key="1">
    <source>
        <dbReference type="SAM" id="SignalP"/>
    </source>
</evidence>
<feature type="chain" id="PRO_5021825585" evidence="1">
    <location>
        <begin position="31"/>
        <end position="657"/>
    </location>
</feature>
<dbReference type="InterPro" id="IPR011041">
    <property type="entry name" value="Quinoprot_gluc/sorb_DH_b-prop"/>
</dbReference>
<evidence type="ECO:0000259" key="3">
    <source>
        <dbReference type="Pfam" id="PF07995"/>
    </source>
</evidence>
<dbReference type="SUPFAM" id="SSF50952">
    <property type="entry name" value="Soluble quinoprotein glucose dehydrogenase"/>
    <property type="match status" value="1"/>
</dbReference>
<sequence length="657" mass="72872" precursor="true">MRFAKRHFATVATSVAMSLPLSLAGPFSLAAPLAHAETPVNQLSQSEQRSGWKMLFDGKTTDGWRNYKKDKVSDGWKIEDGALVRSKKGAGDIITKDKYGSFELSLEYKISEAGNSGVMFHVAETDGPPWHTGPEIQVQDNVDGHDPQKAGWLYQLYKPSAPSWSKDQSVVDSTRPAGQWNQLYIRIAKNDCEVCMNGVRYFRFKLGNKDWKERVAASKFAKLADFGSLGEGYICLQDHNDLVSYRNIKVREIADDGSVPQPIDGKLGMSSNLAFPNLKWDQWEAVDDSGKIRDLRLLELTFANDDSNRLYAASQYGAIWSFDNQADVSDSKLVLDLRGKVHDWKRSGANEQGLLGLAMHPDFKNTRHFYVYYSHPSESKSVLSRFTMSKDNPLVADPASELVLMEIDQPYQNHNGGSIEFGPDGFLYVSLGDGGDRNDPHGNGQNLATLLGSILRIDVDHPADGKNYGIPADNPFVDVKDARPEIFAYGMRNPWRIAFDPKTGDLWAGDVGQELWEEVDVITKGGNYGWSTREGSHAFGNRSASENASDPIEPVWEYDHQIGKSITGGRVYRNSRLPQLDGRYIYADYVTGSVWALTFDPATKTVIRNEQIIPDSVAVLAFGQDAAGEVYVLTNSTRGECIYRFDGAAAGSEAAKK</sequence>
<dbReference type="Pfam" id="PF06439">
    <property type="entry name" value="3keto-disac_hyd"/>
    <property type="match status" value="1"/>
</dbReference>
<dbReference type="KEGG" id="rlc:K227x_31120"/>
<dbReference type="PANTHER" id="PTHR19328">
    <property type="entry name" value="HEDGEHOG-INTERACTING PROTEIN"/>
    <property type="match status" value="1"/>
</dbReference>
<feature type="signal peptide" evidence="1">
    <location>
        <begin position="1"/>
        <end position="30"/>
    </location>
</feature>
<protein>
    <submittedName>
        <fullName evidence="4">Soluble aldose sugar dehydrogenase YliI</fullName>
        <ecNumber evidence="4">1.1.5.-</ecNumber>
    </submittedName>
</protein>
<evidence type="ECO:0000313" key="5">
    <source>
        <dbReference type="Proteomes" id="UP000318538"/>
    </source>
</evidence>
<dbReference type="Gene3D" id="2.120.10.30">
    <property type="entry name" value="TolB, C-terminal domain"/>
    <property type="match status" value="1"/>
</dbReference>
<accession>A0A517NCE1</accession>
<dbReference type="Gene3D" id="2.60.120.560">
    <property type="entry name" value="Exo-inulinase, domain 1"/>
    <property type="match status" value="1"/>
</dbReference>
<name>A0A517NCE1_9BACT</name>
<evidence type="ECO:0000259" key="2">
    <source>
        <dbReference type="Pfam" id="PF06439"/>
    </source>
</evidence>
<dbReference type="GO" id="GO:0016491">
    <property type="term" value="F:oxidoreductase activity"/>
    <property type="evidence" value="ECO:0007669"/>
    <property type="project" value="UniProtKB-KW"/>
</dbReference>
<proteinExistence type="predicted"/>